<protein>
    <submittedName>
        <fullName evidence="2">Uncharacterized protein</fullName>
    </submittedName>
</protein>
<evidence type="ECO:0000313" key="2">
    <source>
        <dbReference type="EMBL" id="KAF4092070.1"/>
    </source>
</evidence>
<dbReference type="EMBL" id="JAAGNN010000002">
    <property type="protein sequence ID" value="KAF4092070.1"/>
    <property type="molecule type" value="Genomic_DNA"/>
</dbReference>
<gene>
    <name evidence="2" type="ORF">AMELA_G00016740</name>
</gene>
<feature type="region of interest" description="Disordered" evidence="1">
    <location>
        <begin position="1"/>
        <end position="46"/>
    </location>
</feature>
<feature type="region of interest" description="Disordered" evidence="1">
    <location>
        <begin position="59"/>
        <end position="107"/>
    </location>
</feature>
<sequence length="107" mass="10993">MGGGPAPPPLTNAEDMALSLNAGRPMAEGIPGGTSSEPVTPEDSSAFIKYLDGNICLLEPPVPTEPQAVEDNGDEETVSAATDRPTESVEEQQEEGPPTSGAQMNTV</sequence>
<dbReference type="Proteomes" id="UP000593565">
    <property type="component" value="Unassembled WGS sequence"/>
</dbReference>
<keyword evidence="3" id="KW-1185">Reference proteome</keyword>
<accession>A0A7J6BAJ7</accession>
<reference evidence="2 3" key="1">
    <citation type="submission" date="2020-02" db="EMBL/GenBank/DDBJ databases">
        <title>A chromosome-scale genome assembly of the black bullhead catfish (Ameiurus melas).</title>
        <authorList>
            <person name="Wen M."/>
            <person name="Zham M."/>
            <person name="Cabau C."/>
            <person name="Klopp C."/>
            <person name="Donnadieu C."/>
            <person name="Roques C."/>
            <person name="Bouchez O."/>
            <person name="Lampietro C."/>
            <person name="Jouanno E."/>
            <person name="Herpin A."/>
            <person name="Louis A."/>
            <person name="Berthelot C."/>
            <person name="Parey E."/>
            <person name="Roest-Crollius H."/>
            <person name="Braasch I."/>
            <person name="Postlethwait J."/>
            <person name="Robinson-Rechavi M."/>
            <person name="Echchiki A."/>
            <person name="Begum T."/>
            <person name="Montfort J."/>
            <person name="Schartl M."/>
            <person name="Bobe J."/>
            <person name="Guiguen Y."/>
        </authorList>
    </citation>
    <scope>NUCLEOTIDE SEQUENCE [LARGE SCALE GENOMIC DNA]</scope>
    <source>
        <strain evidence="2">M_S1</strain>
        <tissue evidence="2">Blood</tissue>
    </source>
</reference>
<organism evidence="2 3">
    <name type="scientific">Ameiurus melas</name>
    <name type="common">Black bullhead</name>
    <name type="synonym">Silurus melas</name>
    <dbReference type="NCBI Taxonomy" id="219545"/>
    <lineage>
        <taxon>Eukaryota</taxon>
        <taxon>Metazoa</taxon>
        <taxon>Chordata</taxon>
        <taxon>Craniata</taxon>
        <taxon>Vertebrata</taxon>
        <taxon>Euteleostomi</taxon>
        <taxon>Actinopterygii</taxon>
        <taxon>Neopterygii</taxon>
        <taxon>Teleostei</taxon>
        <taxon>Ostariophysi</taxon>
        <taxon>Siluriformes</taxon>
        <taxon>Ictaluridae</taxon>
        <taxon>Ameiurus</taxon>
    </lineage>
</organism>
<name>A0A7J6BAJ7_AMEME</name>
<evidence type="ECO:0000256" key="1">
    <source>
        <dbReference type="SAM" id="MobiDB-lite"/>
    </source>
</evidence>
<feature type="compositionally biased region" description="Pro residues" evidence="1">
    <location>
        <begin position="1"/>
        <end position="10"/>
    </location>
</feature>
<comment type="caution">
    <text evidence="2">The sequence shown here is derived from an EMBL/GenBank/DDBJ whole genome shotgun (WGS) entry which is preliminary data.</text>
</comment>
<dbReference type="AlphaFoldDB" id="A0A7J6BAJ7"/>
<evidence type="ECO:0000313" key="3">
    <source>
        <dbReference type="Proteomes" id="UP000593565"/>
    </source>
</evidence>
<proteinExistence type="predicted"/>